<evidence type="ECO:0000256" key="1">
    <source>
        <dbReference type="ARBA" id="ARBA00004141"/>
    </source>
</evidence>
<dbReference type="SMART" id="SM00014">
    <property type="entry name" value="acidPPc"/>
    <property type="match status" value="1"/>
</dbReference>
<feature type="transmembrane region" description="Helical" evidence="6">
    <location>
        <begin position="238"/>
        <end position="256"/>
    </location>
</feature>
<evidence type="ECO:0000256" key="2">
    <source>
        <dbReference type="ARBA" id="ARBA00008816"/>
    </source>
</evidence>
<feature type="domain" description="Phosphatidic acid phosphatase type 2/haloperoxidase" evidence="7">
    <location>
        <begin position="107"/>
        <end position="253"/>
    </location>
</feature>
<dbReference type="AlphaFoldDB" id="A0AAU9TRZ8"/>
<dbReference type="Pfam" id="PF01569">
    <property type="entry name" value="PAP2"/>
    <property type="match status" value="1"/>
</dbReference>
<feature type="transmembrane region" description="Helical" evidence="6">
    <location>
        <begin position="57"/>
        <end position="82"/>
    </location>
</feature>
<reference evidence="8" key="1">
    <citation type="submission" date="2022-03" db="EMBL/GenBank/DDBJ databases">
        <authorList>
            <person name="Tunstrom K."/>
        </authorList>
    </citation>
    <scope>NUCLEOTIDE SEQUENCE</scope>
</reference>
<comment type="subcellular location">
    <subcellularLocation>
        <location evidence="1">Membrane</location>
        <topology evidence="1">Multi-pass membrane protein</topology>
    </subcellularLocation>
</comment>
<dbReference type="InterPro" id="IPR043216">
    <property type="entry name" value="PAP-like"/>
</dbReference>
<feature type="transmembrane region" description="Helical" evidence="6">
    <location>
        <begin position="207"/>
        <end position="226"/>
    </location>
</feature>
<evidence type="ECO:0000313" key="8">
    <source>
        <dbReference type="EMBL" id="CAH2089788.1"/>
    </source>
</evidence>
<keyword evidence="4 6" id="KW-1133">Transmembrane helix</keyword>
<name>A0AAU9TRZ8_EUPED</name>
<dbReference type="CDD" id="cd03384">
    <property type="entry name" value="PAP2_wunen"/>
    <property type="match status" value="1"/>
</dbReference>
<sequence length="284" mass="33266">MSREASIHIIRKVIVDVILISIVSFGIYVTNSLWVRFERGFFCGDETLMFPYKDDTVTIPMLRLFGLALPIFAFLACEWMLLRKVTDDKRVLSVRIPAWVRGFYCPMVSFAYGACFVELTTNICKNIIGRPRPHFFDICKPSVDCSLPEWQKRYIQPHEYQCLGNQTEKFSDMHMSFLSGHSTWSAFTMFYLIFYLEKRMVWRGTRLLRHSFQFVAFLISWFTALTRISDYKHHWSDVLAGYFVGLTFAILVWTWGTDILEPKKEQKPIPLQDSVPLQDTSLQT</sequence>
<evidence type="ECO:0000256" key="3">
    <source>
        <dbReference type="ARBA" id="ARBA00022692"/>
    </source>
</evidence>
<feature type="transmembrane region" description="Helical" evidence="6">
    <location>
        <begin position="103"/>
        <end position="123"/>
    </location>
</feature>
<comment type="caution">
    <text evidence="8">The sequence shown here is derived from an EMBL/GenBank/DDBJ whole genome shotgun (WGS) entry which is preliminary data.</text>
</comment>
<dbReference type="Proteomes" id="UP001153954">
    <property type="component" value="Unassembled WGS sequence"/>
</dbReference>
<dbReference type="PANTHER" id="PTHR10165:SF197">
    <property type="entry name" value="FI04477P-RELATED"/>
    <property type="match status" value="1"/>
</dbReference>
<feature type="transmembrane region" description="Helical" evidence="6">
    <location>
        <begin position="175"/>
        <end position="195"/>
    </location>
</feature>
<accession>A0AAU9TRZ8</accession>
<dbReference type="EMBL" id="CAKOGL010000008">
    <property type="protein sequence ID" value="CAH2089788.1"/>
    <property type="molecule type" value="Genomic_DNA"/>
</dbReference>
<dbReference type="SUPFAM" id="SSF48317">
    <property type="entry name" value="Acid phosphatase/Vanadium-dependent haloperoxidase"/>
    <property type="match status" value="1"/>
</dbReference>
<dbReference type="GO" id="GO:0007165">
    <property type="term" value="P:signal transduction"/>
    <property type="evidence" value="ECO:0007669"/>
    <property type="project" value="TreeGrafter"/>
</dbReference>
<dbReference type="GO" id="GO:0006644">
    <property type="term" value="P:phospholipid metabolic process"/>
    <property type="evidence" value="ECO:0007669"/>
    <property type="project" value="InterPro"/>
</dbReference>
<dbReference type="InterPro" id="IPR036938">
    <property type="entry name" value="PAP2/HPO_sf"/>
</dbReference>
<proteinExistence type="inferred from homology"/>
<evidence type="ECO:0000256" key="6">
    <source>
        <dbReference type="SAM" id="Phobius"/>
    </source>
</evidence>
<protein>
    <recommendedName>
        <fullName evidence="7">Phosphatidic acid phosphatase type 2/haloperoxidase domain-containing protein</fullName>
    </recommendedName>
</protein>
<keyword evidence="9" id="KW-1185">Reference proteome</keyword>
<dbReference type="InterPro" id="IPR000326">
    <property type="entry name" value="PAP2/HPO"/>
</dbReference>
<organism evidence="8 9">
    <name type="scientific">Euphydryas editha</name>
    <name type="common">Edith's checkerspot</name>
    <dbReference type="NCBI Taxonomy" id="104508"/>
    <lineage>
        <taxon>Eukaryota</taxon>
        <taxon>Metazoa</taxon>
        <taxon>Ecdysozoa</taxon>
        <taxon>Arthropoda</taxon>
        <taxon>Hexapoda</taxon>
        <taxon>Insecta</taxon>
        <taxon>Pterygota</taxon>
        <taxon>Neoptera</taxon>
        <taxon>Endopterygota</taxon>
        <taxon>Lepidoptera</taxon>
        <taxon>Glossata</taxon>
        <taxon>Ditrysia</taxon>
        <taxon>Papilionoidea</taxon>
        <taxon>Nymphalidae</taxon>
        <taxon>Nymphalinae</taxon>
        <taxon>Euphydryas</taxon>
    </lineage>
</organism>
<keyword evidence="3 6" id="KW-0812">Transmembrane</keyword>
<dbReference type="PANTHER" id="PTHR10165">
    <property type="entry name" value="LIPID PHOSPHATE PHOSPHATASE"/>
    <property type="match status" value="1"/>
</dbReference>
<gene>
    <name evidence="8" type="ORF">EEDITHA_LOCUS5807</name>
</gene>
<evidence type="ECO:0000313" key="9">
    <source>
        <dbReference type="Proteomes" id="UP001153954"/>
    </source>
</evidence>
<feature type="transmembrane region" description="Helical" evidence="6">
    <location>
        <begin position="12"/>
        <end position="37"/>
    </location>
</feature>
<dbReference type="GO" id="GO:0008195">
    <property type="term" value="F:phosphatidate phosphatase activity"/>
    <property type="evidence" value="ECO:0007669"/>
    <property type="project" value="TreeGrafter"/>
</dbReference>
<evidence type="ECO:0000256" key="5">
    <source>
        <dbReference type="ARBA" id="ARBA00023136"/>
    </source>
</evidence>
<dbReference type="GO" id="GO:0046839">
    <property type="term" value="P:phospholipid dephosphorylation"/>
    <property type="evidence" value="ECO:0007669"/>
    <property type="project" value="TreeGrafter"/>
</dbReference>
<keyword evidence="5 6" id="KW-0472">Membrane</keyword>
<evidence type="ECO:0000259" key="7">
    <source>
        <dbReference type="SMART" id="SM00014"/>
    </source>
</evidence>
<evidence type="ECO:0000256" key="4">
    <source>
        <dbReference type="ARBA" id="ARBA00022989"/>
    </source>
</evidence>
<dbReference type="GO" id="GO:0005886">
    <property type="term" value="C:plasma membrane"/>
    <property type="evidence" value="ECO:0007669"/>
    <property type="project" value="TreeGrafter"/>
</dbReference>
<dbReference type="Gene3D" id="1.20.144.10">
    <property type="entry name" value="Phosphatidic acid phosphatase type 2/haloperoxidase"/>
    <property type="match status" value="1"/>
</dbReference>
<comment type="similarity">
    <text evidence="2">Belongs to the PA-phosphatase related phosphoesterase family.</text>
</comment>